<gene>
    <name evidence="1" type="ORF">ABID43_004395</name>
</gene>
<evidence type="ECO:0000313" key="2">
    <source>
        <dbReference type="Proteomes" id="UP001549145"/>
    </source>
</evidence>
<dbReference type="EMBL" id="JBEPMM010000019">
    <property type="protein sequence ID" value="MET3694832.1"/>
    <property type="molecule type" value="Genomic_DNA"/>
</dbReference>
<proteinExistence type="predicted"/>
<reference evidence="1 2" key="1">
    <citation type="submission" date="2024-06" db="EMBL/GenBank/DDBJ databases">
        <title>Genomic Encyclopedia of Type Strains, Phase IV (KMG-IV): sequencing the most valuable type-strain genomes for metagenomic binning, comparative biology and taxonomic classification.</title>
        <authorList>
            <person name="Goeker M."/>
        </authorList>
    </citation>
    <scope>NUCLEOTIDE SEQUENCE [LARGE SCALE GENOMIC DNA]</scope>
    <source>
        <strain evidence="1 2">DSM 21331</strain>
    </source>
</reference>
<accession>A0ABV2LAF9</accession>
<comment type="caution">
    <text evidence="1">The sequence shown here is derived from an EMBL/GenBank/DDBJ whole genome shotgun (WGS) entry which is preliminary data.</text>
</comment>
<name>A0ABV2LAF9_9HYPH</name>
<keyword evidence="2" id="KW-1185">Reference proteome</keyword>
<dbReference type="Proteomes" id="UP001549145">
    <property type="component" value="Unassembled WGS sequence"/>
</dbReference>
<protein>
    <submittedName>
        <fullName evidence="1">Uncharacterized protein</fullName>
    </submittedName>
</protein>
<sequence length="99" mass="10843">MSNLSFLPYVGPNFGASQVRLLLLGESHYLGDGDELPRDPLQATRTVVEKWKRREWAIRYLTIGARVITGQRAWCPSSDDLGHSAVFRSGGSGPSGVRG</sequence>
<organism evidence="1 2">
    <name type="scientific">Methylobacterium goesingense</name>
    <dbReference type="NCBI Taxonomy" id="243690"/>
    <lineage>
        <taxon>Bacteria</taxon>
        <taxon>Pseudomonadati</taxon>
        <taxon>Pseudomonadota</taxon>
        <taxon>Alphaproteobacteria</taxon>
        <taxon>Hyphomicrobiales</taxon>
        <taxon>Methylobacteriaceae</taxon>
        <taxon>Methylobacterium</taxon>
    </lineage>
</organism>
<evidence type="ECO:0000313" key="1">
    <source>
        <dbReference type="EMBL" id="MET3694832.1"/>
    </source>
</evidence>